<evidence type="ECO:0000313" key="5">
    <source>
        <dbReference type="EMBL" id="NMG46053.1"/>
    </source>
</evidence>
<dbReference type="SUPFAM" id="SSF52833">
    <property type="entry name" value="Thioredoxin-like"/>
    <property type="match status" value="1"/>
</dbReference>
<organism evidence="5 6">
    <name type="scientific">Aromatoleum toluvorans</name>
    <dbReference type="NCBI Taxonomy" id="92002"/>
    <lineage>
        <taxon>Bacteria</taxon>
        <taxon>Pseudomonadati</taxon>
        <taxon>Pseudomonadota</taxon>
        <taxon>Betaproteobacteria</taxon>
        <taxon>Rhodocyclales</taxon>
        <taxon>Rhodocyclaceae</taxon>
        <taxon>Aromatoleum</taxon>
    </lineage>
</organism>
<evidence type="ECO:0000256" key="3">
    <source>
        <dbReference type="ARBA" id="ARBA00023284"/>
    </source>
</evidence>
<proteinExistence type="predicted"/>
<evidence type="ECO:0000256" key="2">
    <source>
        <dbReference type="ARBA" id="ARBA00022748"/>
    </source>
</evidence>
<protein>
    <submittedName>
        <fullName evidence="5">Redoxin family protein</fullName>
    </submittedName>
</protein>
<dbReference type="PROSITE" id="PS00194">
    <property type="entry name" value="THIOREDOXIN_1"/>
    <property type="match status" value="1"/>
</dbReference>
<keyword evidence="6" id="KW-1185">Reference proteome</keyword>
<dbReference type="EMBL" id="WTVN01000046">
    <property type="protein sequence ID" value="NMG46053.1"/>
    <property type="molecule type" value="Genomic_DNA"/>
</dbReference>
<dbReference type="InterPro" id="IPR017937">
    <property type="entry name" value="Thioredoxin_CS"/>
</dbReference>
<evidence type="ECO:0000256" key="1">
    <source>
        <dbReference type="ARBA" id="ARBA00004196"/>
    </source>
</evidence>
<gene>
    <name evidence="5" type="ORF">GPA22_20240</name>
</gene>
<dbReference type="Proteomes" id="UP000623795">
    <property type="component" value="Unassembled WGS sequence"/>
</dbReference>
<reference evidence="5 6" key="1">
    <citation type="submission" date="2019-12" db="EMBL/GenBank/DDBJ databases">
        <title>Comparative genomics gives insights into the taxonomy of the Azoarcus-Aromatoleum group and reveals separate origins of nif in the plant-associated Azoarcus and non-plant-associated Aromatoleum sub-groups.</title>
        <authorList>
            <person name="Lafos M."/>
            <person name="Maluk M."/>
            <person name="Batista M."/>
            <person name="Junghare M."/>
            <person name="Carmona M."/>
            <person name="Faoro H."/>
            <person name="Cruz L.M."/>
            <person name="Battistoni F."/>
            <person name="De Souza E."/>
            <person name="Pedrosa F."/>
            <person name="Chen W.-M."/>
            <person name="Poole P.S."/>
            <person name="Dixon R.A."/>
            <person name="James E.K."/>
        </authorList>
    </citation>
    <scope>NUCLEOTIDE SEQUENCE [LARGE SCALE GENOMIC DNA]</scope>
    <source>
        <strain evidence="5 6">Td21</strain>
    </source>
</reference>
<dbReference type="Pfam" id="PF08534">
    <property type="entry name" value="Redoxin"/>
    <property type="match status" value="1"/>
</dbReference>
<dbReference type="InterPro" id="IPR036249">
    <property type="entry name" value="Thioredoxin-like_sf"/>
</dbReference>
<comment type="subcellular location">
    <subcellularLocation>
        <location evidence="1">Cell envelope</location>
    </subcellularLocation>
</comment>
<evidence type="ECO:0000259" key="4">
    <source>
        <dbReference type="PROSITE" id="PS51352"/>
    </source>
</evidence>
<dbReference type="PANTHER" id="PTHR42852:SF13">
    <property type="entry name" value="PROTEIN DIPZ"/>
    <property type="match status" value="1"/>
</dbReference>
<accession>A0ABX1Q2W8</accession>
<comment type="caution">
    <text evidence="5">The sequence shown here is derived from an EMBL/GenBank/DDBJ whole genome shotgun (WGS) entry which is preliminary data.</text>
</comment>
<dbReference type="Gene3D" id="3.40.30.10">
    <property type="entry name" value="Glutaredoxin"/>
    <property type="match status" value="1"/>
</dbReference>
<dbReference type="InterPro" id="IPR050553">
    <property type="entry name" value="Thioredoxin_ResA/DsbE_sf"/>
</dbReference>
<dbReference type="InterPro" id="IPR013766">
    <property type="entry name" value="Thioredoxin_domain"/>
</dbReference>
<feature type="domain" description="Thioredoxin" evidence="4">
    <location>
        <begin position="41"/>
        <end position="182"/>
    </location>
</feature>
<dbReference type="CDD" id="cd02966">
    <property type="entry name" value="TlpA_like_family"/>
    <property type="match status" value="1"/>
</dbReference>
<keyword evidence="2" id="KW-0201">Cytochrome c-type biogenesis</keyword>
<dbReference type="PROSITE" id="PS51352">
    <property type="entry name" value="THIOREDOXIN_2"/>
    <property type="match status" value="1"/>
</dbReference>
<keyword evidence="3" id="KW-0676">Redox-active center</keyword>
<sequence>MKPITRNILIVAVAAIAALGGYLAQRSIAPSPATGAPQVARDAGAPILALNLPDSKGANQALAQWRGKVLVVNFWATWCPPCLREIPEFSAVSRRFADAPVQFVGIGIDQPDNVRKFAEENKVPYPLLIAPLETLAVTSALGNSSQALPFTAIFDRQGELDFVKLGTLNEAELEGKIRALLASR</sequence>
<dbReference type="RefSeq" id="WP_169257880.1">
    <property type="nucleotide sequence ID" value="NZ_WTVN01000046.1"/>
</dbReference>
<dbReference type="InterPro" id="IPR013740">
    <property type="entry name" value="Redoxin"/>
</dbReference>
<dbReference type="PANTHER" id="PTHR42852">
    <property type="entry name" value="THIOL:DISULFIDE INTERCHANGE PROTEIN DSBE"/>
    <property type="match status" value="1"/>
</dbReference>
<name>A0ABX1Q2W8_9RHOO</name>
<evidence type="ECO:0000313" key="6">
    <source>
        <dbReference type="Proteomes" id="UP000623795"/>
    </source>
</evidence>